<sequence length="330" mass="33800">MPSNEPSPHRRRLTYIAVGFVAPIVVTLVAVLVEAFAVGDLPDRIAVHWNASGEADGWGSPWVIVALTVILGLSAAALSTVNYRQLTDGAPGGTFRWVSTTAAATATGTGVILAGIMVTQADGDSTSPTALIGVAVAAAVVVGAIGWFVQPTDPPTGSGRHPEAMGLAPGGRAVWLHTETTSRFILIAGAAAVVFASVIGLLTAMNGGSTASLWAAVAIIVIILVAMSTVVGYHVRIDSSGLRVRSIAGLPRWHIAADEIDDVTVVDVRAIGDFGGYGVRYSRGRTGVILRSGPAVQVTRTEGKPFVLTLDDAATAAALLAAVAARARRG</sequence>
<feature type="transmembrane region" description="Helical" evidence="1">
    <location>
        <begin position="130"/>
        <end position="149"/>
    </location>
</feature>
<feature type="transmembrane region" description="Helical" evidence="1">
    <location>
        <begin position="58"/>
        <end position="83"/>
    </location>
</feature>
<keyword evidence="1" id="KW-1133">Transmembrane helix</keyword>
<feature type="transmembrane region" description="Helical" evidence="1">
    <location>
        <begin position="95"/>
        <end position="118"/>
    </location>
</feature>
<protein>
    <recommendedName>
        <fullName evidence="2">DUF1648 domain-containing protein</fullName>
    </recommendedName>
</protein>
<name>A0A840F3C1_9ACTN</name>
<keyword evidence="4" id="KW-1185">Reference proteome</keyword>
<dbReference type="EMBL" id="JACIFP010000001">
    <property type="protein sequence ID" value="MBB4137134.1"/>
    <property type="molecule type" value="Genomic_DNA"/>
</dbReference>
<reference evidence="3 4" key="1">
    <citation type="submission" date="2020-08" db="EMBL/GenBank/DDBJ databases">
        <title>Sequencing the genomes of 1000 actinobacteria strains.</title>
        <authorList>
            <person name="Klenk H.-P."/>
        </authorList>
    </citation>
    <scope>NUCLEOTIDE SEQUENCE [LARGE SCALE GENOMIC DNA]</scope>
    <source>
        <strain evidence="3 4">DSM 45298</strain>
    </source>
</reference>
<keyword evidence="1" id="KW-0812">Transmembrane</keyword>
<evidence type="ECO:0000313" key="4">
    <source>
        <dbReference type="Proteomes" id="UP000551501"/>
    </source>
</evidence>
<evidence type="ECO:0000259" key="2">
    <source>
        <dbReference type="Pfam" id="PF07853"/>
    </source>
</evidence>
<evidence type="ECO:0000256" key="1">
    <source>
        <dbReference type="SAM" id="Phobius"/>
    </source>
</evidence>
<dbReference type="Proteomes" id="UP000551501">
    <property type="component" value="Unassembled WGS sequence"/>
</dbReference>
<feature type="domain" description="DUF1648" evidence="2">
    <location>
        <begin position="26"/>
        <end position="71"/>
    </location>
</feature>
<dbReference type="InterPro" id="IPR012867">
    <property type="entry name" value="DUF1648"/>
</dbReference>
<dbReference type="InterPro" id="IPR036259">
    <property type="entry name" value="MFS_trans_sf"/>
</dbReference>
<dbReference type="AlphaFoldDB" id="A0A840F3C1"/>
<organism evidence="3 4">
    <name type="scientific">Gordonia humi</name>
    <dbReference type="NCBI Taxonomy" id="686429"/>
    <lineage>
        <taxon>Bacteria</taxon>
        <taxon>Bacillati</taxon>
        <taxon>Actinomycetota</taxon>
        <taxon>Actinomycetes</taxon>
        <taxon>Mycobacteriales</taxon>
        <taxon>Gordoniaceae</taxon>
        <taxon>Gordonia</taxon>
    </lineage>
</organism>
<accession>A0A840F3C1</accession>
<feature type="transmembrane region" description="Helical" evidence="1">
    <location>
        <begin position="12"/>
        <end position="38"/>
    </location>
</feature>
<feature type="transmembrane region" description="Helical" evidence="1">
    <location>
        <begin position="211"/>
        <end position="235"/>
    </location>
</feature>
<gene>
    <name evidence="3" type="ORF">BKA16_003686</name>
</gene>
<dbReference type="RefSeq" id="WP_183372030.1">
    <property type="nucleotide sequence ID" value="NZ_BAABHL010000126.1"/>
</dbReference>
<dbReference type="Pfam" id="PF07853">
    <property type="entry name" value="DUF1648"/>
    <property type="match status" value="1"/>
</dbReference>
<evidence type="ECO:0000313" key="3">
    <source>
        <dbReference type="EMBL" id="MBB4137134.1"/>
    </source>
</evidence>
<feature type="transmembrane region" description="Helical" evidence="1">
    <location>
        <begin position="184"/>
        <end position="205"/>
    </location>
</feature>
<keyword evidence="1" id="KW-0472">Membrane</keyword>
<proteinExistence type="predicted"/>
<dbReference type="SUPFAM" id="SSF103473">
    <property type="entry name" value="MFS general substrate transporter"/>
    <property type="match status" value="1"/>
</dbReference>
<comment type="caution">
    <text evidence="3">The sequence shown here is derived from an EMBL/GenBank/DDBJ whole genome shotgun (WGS) entry which is preliminary data.</text>
</comment>